<comment type="caution">
    <text evidence="1">The sequence shown here is derived from an EMBL/GenBank/DDBJ whole genome shotgun (WGS) entry which is preliminary data.</text>
</comment>
<proteinExistence type="predicted"/>
<evidence type="ECO:0000313" key="1">
    <source>
        <dbReference type="EMBL" id="KAJ9654351.1"/>
    </source>
</evidence>
<accession>A0ACC3A2E5</accession>
<dbReference type="EMBL" id="JAPDRQ010000123">
    <property type="protein sequence ID" value="KAJ9654351.1"/>
    <property type="molecule type" value="Genomic_DNA"/>
</dbReference>
<sequence>MKSTIIITAFASLLALVTAAAVDGNILFVRTDASDYVYKSAYSYQGACTDINGACNEHGKQQAKCPVNLLIYDWAWPWVDEDAKKTIESAANRRRKADGCQKTAQGDIDGAKSDEAKIQGVKRMLACFNDKVVLPDEADAGDAITAGKAIKKAVSNCIKKKDKTFTSIDGDNNTDRANAAKNMMSCYDDAVYKAS</sequence>
<protein>
    <submittedName>
        <fullName evidence="1">Uncharacterized protein</fullName>
    </submittedName>
</protein>
<keyword evidence="2" id="KW-1185">Reference proteome</keyword>
<evidence type="ECO:0000313" key="2">
    <source>
        <dbReference type="Proteomes" id="UP001172386"/>
    </source>
</evidence>
<organism evidence="1 2">
    <name type="scientific">Neophaeococcomyces mojaviensis</name>
    <dbReference type="NCBI Taxonomy" id="3383035"/>
    <lineage>
        <taxon>Eukaryota</taxon>
        <taxon>Fungi</taxon>
        <taxon>Dikarya</taxon>
        <taxon>Ascomycota</taxon>
        <taxon>Pezizomycotina</taxon>
        <taxon>Eurotiomycetes</taxon>
        <taxon>Chaetothyriomycetidae</taxon>
        <taxon>Chaetothyriales</taxon>
        <taxon>Chaetothyriales incertae sedis</taxon>
        <taxon>Neophaeococcomyces</taxon>
    </lineage>
</organism>
<reference evidence="1" key="1">
    <citation type="submission" date="2022-10" db="EMBL/GenBank/DDBJ databases">
        <title>Culturing micro-colonial fungi from biological soil crusts in the Mojave desert and describing Neophaeococcomyces mojavensis, and introducing the new genera and species Taxawa tesnikishii.</title>
        <authorList>
            <person name="Kurbessoian T."/>
            <person name="Stajich J.E."/>
        </authorList>
    </citation>
    <scope>NUCLEOTIDE SEQUENCE</scope>
    <source>
        <strain evidence="1">JES_112</strain>
    </source>
</reference>
<dbReference type="Proteomes" id="UP001172386">
    <property type="component" value="Unassembled WGS sequence"/>
</dbReference>
<gene>
    <name evidence="1" type="ORF">H2198_006582</name>
</gene>
<name>A0ACC3A2E5_9EURO</name>